<dbReference type="EMBL" id="CAXITT010000360">
    <property type="protein sequence ID" value="CAL1539907.1"/>
    <property type="molecule type" value="Genomic_DNA"/>
</dbReference>
<proteinExistence type="predicted"/>
<accession>A0AAV2I1R5</accession>
<evidence type="ECO:0000313" key="2">
    <source>
        <dbReference type="EMBL" id="CAL1539907.1"/>
    </source>
</evidence>
<dbReference type="PANTHER" id="PTHR31239">
    <property type="entry name" value="NICOLIN 1"/>
    <property type="match status" value="1"/>
</dbReference>
<keyword evidence="3" id="KW-1185">Reference proteome</keyword>
<gene>
    <name evidence="2" type="ORF">GSLYS_00013640001</name>
</gene>
<name>A0AAV2I1R5_LYMST</name>
<comment type="caution">
    <text evidence="2">The sequence shown here is derived from an EMBL/GenBank/DDBJ whole genome shotgun (WGS) entry which is preliminary data.</text>
</comment>
<dbReference type="AlphaFoldDB" id="A0AAV2I1R5"/>
<evidence type="ECO:0008006" key="4">
    <source>
        <dbReference type="Google" id="ProtNLM"/>
    </source>
</evidence>
<evidence type="ECO:0000256" key="1">
    <source>
        <dbReference type="SAM" id="MobiDB-lite"/>
    </source>
</evidence>
<sequence length="232" mass="25824">MNDKPISCTIKGAVNLNVDVRPGIAQNFNSGCKIIDISFPSIINPEIGEIHFQNSYVAFITLKVKIKVTEATPKHGQNDQGWKTAIHSLKLMPDPHAETGAQDLFCLTRKHFSCDLSNVVFLRLILQQPSPMWKDFNVQDIKIFRTPLGSRAVPFPHWITEEAKNSTGGKKEIEVSQSVPKSTKGVPDLDALSSKLQQLWALAEEASSNQPEESLGRYEVDGCYDINLLSYT</sequence>
<feature type="region of interest" description="Disordered" evidence="1">
    <location>
        <begin position="166"/>
        <end position="186"/>
    </location>
</feature>
<organism evidence="2 3">
    <name type="scientific">Lymnaea stagnalis</name>
    <name type="common">Great pond snail</name>
    <name type="synonym">Helix stagnalis</name>
    <dbReference type="NCBI Taxonomy" id="6523"/>
    <lineage>
        <taxon>Eukaryota</taxon>
        <taxon>Metazoa</taxon>
        <taxon>Spiralia</taxon>
        <taxon>Lophotrochozoa</taxon>
        <taxon>Mollusca</taxon>
        <taxon>Gastropoda</taxon>
        <taxon>Heterobranchia</taxon>
        <taxon>Euthyneura</taxon>
        <taxon>Panpulmonata</taxon>
        <taxon>Hygrophila</taxon>
        <taxon>Lymnaeoidea</taxon>
        <taxon>Lymnaeidae</taxon>
        <taxon>Lymnaea</taxon>
    </lineage>
</organism>
<evidence type="ECO:0000313" key="3">
    <source>
        <dbReference type="Proteomes" id="UP001497497"/>
    </source>
</evidence>
<reference evidence="2 3" key="1">
    <citation type="submission" date="2024-04" db="EMBL/GenBank/DDBJ databases">
        <authorList>
            <consortium name="Genoscope - CEA"/>
            <person name="William W."/>
        </authorList>
    </citation>
    <scope>NUCLEOTIDE SEQUENCE [LARGE SCALE GENOMIC DNA]</scope>
</reference>
<dbReference type="InterPro" id="IPR040235">
    <property type="entry name" value="Nicolin-1"/>
</dbReference>
<dbReference type="GO" id="GO:0005654">
    <property type="term" value="C:nucleoplasm"/>
    <property type="evidence" value="ECO:0007669"/>
    <property type="project" value="TreeGrafter"/>
</dbReference>
<protein>
    <recommendedName>
        <fullName evidence="4">Nicolin-1</fullName>
    </recommendedName>
</protein>
<dbReference type="Proteomes" id="UP001497497">
    <property type="component" value="Unassembled WGS sequence"/>
</dbReference>
<dbReference type="PANTHER" id="PTHR31239:SF2">
    <property type="entry name" value="NICOLIN-1"/>
    <property type="match status" value="1"/>
</dbReference>